<proteinExistence type="predicted"/>
<dbReference type="PANTHER" id="PTHR34538">
    <property type="entry name" value="EXPRESSED PROTEIN"/>
    <property type="match status" value="1"/>
</dbReference>
<gene>
    <name evidence="1" type="ORF">RJ639_024039</name>
</gene>
<dbReference type="PANTHER" id="PTHR34538:SF13">
    <property type="entry name" value="OS02G0637200 PROTEIN"/>
    <property type="match status" value="1"/>
</dbReference>
<keyword evidence="2" id="KW-1185">Reference proteome</keyword>
<comment type="caution">
    <text evidence="1">The sequence shown here is derived from an EMBL/GenBank/DDBJ whole genome shotgun (WGS) entry which is preliminary data.</text>
</comment>
<organism evidence="1 2">
    <name type="scientific">Escallonia herrerae</name>
    <dbReference type="NCBI Taxonomy" id="1293975"/>
    <lineage>
        <taxon>Eukaryota</taxon>
        <taxon>Viridiplantae</taxon>
        <taxon>Streptophyta</taxon>
        <taxon>Embryophyta</taxon>
        <taxon>Tracheophyta</taxon>
        <taxon>Spermatophyta</taxon>
        <taxon>Magnoliopsida</taxon>
        <taxon>eudicotyledons</taxon>
        <taxon>Gunneridae</taxon>
        <taxon>Pentapetalae</taxon>
        <taxon>asterids</taxon>
        <taxon>campanulids</taxon>
        <taxon>Escalloniales</taxon>
        <taxon>Escalloniaceae</taxon>
        <taxon>Escallonia</taxon>
    </lineage>
</organism>
<reference evidence="1" key="1">
    <citation type="submission" date="2022-12" db="EMBL/GenBank/DDBJ databases">
        <title>Draft genome assemblies for two species of Escallonia (Escalloniales).</title>
        <authorList>
            <person name="Chanderbali A."/>
            <person name="Dervinis C."/>
            <person name="Anghel I."/>
            <person name="Soltis D."/>
            <person name="Soltis P."/>
            <person name="Zapata F."/>
        </authorList>
    </citation>
    <scope>NUCLEOTIDE SEQUENCE</scope>
    <source>
        <strain evidence="1">UCBG64.0493</strain>
        <tissue evidence="1">Leaf</tissue>
    </source>
</reference>
<dbReference type="EMBL" id="JAVXUP010003177">
    <property type="protein sequence ID" value="KAK2999770.1"/>
    <property type="molecule type" value="Genomic_DNA"/>
</dbReference>
<name>A0AA88V142_9ASTE</name>
<evidence type="ECO:0000313" key="1">
    <source>
        <dbReference type="EMBL" id="KAK2999770.1"/>
    </source>
</evidence>
<evidence type="ECO:0000313" key="2">
    <source>
        <dbReference type="Proteomes" id="UP001188597"/>
    </source>
</evidence>
<dbReference type="AlphaFoldDB" id="A0AA88V142"/>
<accession>A0AA88V142</accession>
<dbReference type="Proteomes" id="UP001188597">
    <property type="component" value="Unassembled WGS sequence"/>
</dbReference>
<sequence>MGVVVIELNCETNLVFEYGKRKFRSMFWKVRAEVRRQKLKKQQQQMRFSFHYDPFSYALNFDDGDFGMSDGEIKVSSTKAMPLCLHVCQEMPEAIDEGNGKKVVNK</sequence>
<protein>
    <submittedName>
        <fullName evidence="1">Uncharacterized protein</fullName>
    </submittedName>
</protein>